<evidence type="ECO:0000313" key="1">
    <source>
        <dbReference type="EMBL" id="GAH32280.1"/>
    </source>
</evidence>
<name>X1FIC6_9ZZZZ</name>
<organism evidence="1">
    <name type="scientific">marine sediment metagenome</name>
    <dbReference type="NCBI Taxonomy" id="412755"/>
    <lineage>
        <taxon>unclassified sequences</taxon>
        <taxon>metagenomes</taxon>
        <taxon>ecological metagenomes</taxon>
    </lineage>
</organism>
<protein>
    <submittedName>
        <fullName evidence="1">Uncharacterized protein</fullName>
    </submittedName>
</protein>
<proteinExistence type="predicted"/>
<dbReference type="EMBL" id="BARU01009034">
    <property type="protein sequence ID" value="GAH32280.1"/>
    <property type="molecule type" value="Genomic_DNA"/>
</dbReference>
<dbReference type="AlphaFoldDB" id="X1FIC6"/>
<sequence>MGTKTNKKGITFLKEFSFRNEIYLMLKCEKCERTWKINYIQPETEEVYEEIDFKDLTCPFGCNRD</sequence>
<reference evidence="1" key="1">
    <citation type="journal article" date="2014" name="Front. Microbiol.">
        <title>High frequency of phylogenetically diverse reductive dehalogenase-homologous genes in deep subseafloor sedimentary metagenomes.</title>
        <authorList>
            <person name="Kawai M."/>
            <person name="Futagami T."/>
            <person name="Toyoda A."/>
            <person name="Takaki Y."/>
            <person name="Nishi S."/>
            <person name="Hori S."/>
            <person name="Arai W."/>
            <person name="Tsubouchi T."/>
            <person name="Morono Y."/>
            <person name="Uchiyama I."/>
            <person name="Ito T."/>
            <person name="Fujiyama A."/>
            <person name="Inagaki F."/>
            <person name="Takami H."/>
        </authorList>
    </citation>
    <scope>NUCLEOTIDE SEQUENCE</scope>
    <source>
        <strain evidence="1">Expedition CK06-06</strain>
    </source>
</reference>
<accession>X1FIC6</accession>
<gene>
    <name evidence="1" type="ORF">S03H2_17501</name>
</gene>
<comment type="caution">
    <text evidence="1">The sequence shown here is derived from an EMBL/GenBank/DDBJ whole genome shotgun (WGS) entry which is preliminary data.</text>
</comment>